<dbReference type="Proteomes" id="UP000784294">
    <property type="component" value="Unassembled WGS sequence"/>
</dbReference>
<comment type="caution">
    <text evidence="1">The sequence shown here is derived from an EMBL/GenBank/DDBJ whole genome shotgun (WGS) entry which is preliminary data.</text>
</comment>
<reference evidence="1" key="1">
    <citation type="submission" date="2018-11" db="EMBL/GenBank/DDBJ databases">
        <authorList>
            <consortium name="Pathogen Informatics"/>
        </authorList>
    </citation>
    <scope>NUCLEOTIDE SEQUENCE</scope>
</reference>
<evidence type="ECO:0000313" key="2">
    <source>
        <dbReference type="Proteomes" id="UP000784294"/>
    </source>
</evidence>
<evidence type="ECO:0000313" key="1">
    <source>
        <dbReference type="EMBL" id="VEL37580.1"/>
    </source>
</evidence>
<gene>
    <name evidence="1" type="ORF">PXEA_LOCUS31020</name>
</gene>
<keyword evidence="2" id="KW-1185">Reference proteome</keyword>
<dbReference type="AlphaFoldDB" id="A0A3S5B9D8"/>
<protein>
    <submittedName>
        <fullName evidence="1">Uncharacterized protein</fullName>
    </submittedName>
</protein>
<name>A0A3S5B9D8_9PLAT</name>
<organism evidence="1 2">
    <name type="scientific">Protopolystoma xenopodis</name>
    <dbReference type="NCBI Taxonomy" id="117903"/>
    <lineage>
        <taxon>Eukaryota</taxon>
        <taxon>Metazoa</taxon>
        <taxon>Spiralia</taxon>
        <taxon>Lophotrochozoa</taxon>
        <taxon>Platyhelminthes</taxon>
        <taxon>Monogenea</taxon>
        <taxon>Polyopisthocotylea</taxon>
        <taxon>Polystomatidea</taxon>
        <taxon>Polystomatidae</taxon>
        <taxon>Protopolystoma</taxon>
    </lineage>
</organism>
<proteinExistence type="predicted"/>
<sequence>MPTTMLAKRLGMYHVYGSNLELIMQTMDSALDINEQLLPRRLDRLLATGYVTTPLRSSCPTYSSLPFPMLVDVLPSLACVAASSFAKYGHPPFHLWSQMIKAQDYRLTCLVAAMSDLITAEILFYRKHKALRTKICTQEVPKMFFNSWKLITDRPSLVNITESLESLFILSTDPLFSASEIRSSQYDSSGFAIRLDKLHSFCINLVSSLFVFGRYPYSELNNPDSHFTSGRLVSEPNTALLFSRHLIRHLAALLVVTLPPPPYSTADKPAPTKIPLIRPLIIRILHTALAQAHDRLSTHLILATSSSSTQGPEVWSVQLARFLGHFSRLLYAASCQPIVFPEPGDSVKIGGAIDLAGSFSPSISSSHDQFISALASFSMTPADLLVLLRAILPSCLLGDPGLTFHLQPNRDSLPLDSQIYPLSPRLLNNSIADFLIIGLVVDLMRAAFALFVDTSLECTVSGKNDRASIVEFLLNFLAHPNKNVSLFHRVILCFLGLLKCLNL</sequence>
<dbReference type="EMBL" id="CAAALY010255423">
    <property type="protein sequence ID" value="VEL37580.1"/>
    <property type="molecule type" value="Genomic_DNA"/>
</dbReference>
<accession>A0A3S5B9D8</accession>